<sequence length="68" mass="7810">MKTNELRALDDAQLRAKLAEYKVELFNLRFQKATGSLANTARPRQVKKEIARILTILRERELAQAELG</sequence>
<dbReference type="EMBL" id="LWQS01000067">
    <property type="protein sequence ID" value="OAN44368.1"/>
    <property type="molecule type" value="Genomic_DNA"/>
</dbReference>
<dbReference type="OrthoDB" id="9815192at2"/>
<name>A0A178M8K7_9CHLR</name>
<evidence type="ECO:0000256" key="2">
    <source>
        <dbReference type="ARBA" id="ARBA00022980"/>
    </source>
</evidence>
<evidence type="ECO:0000256" key="3">
    <source>
        <dbReference type="ARBA" id="ARBA00023274"/>
    </source>
</evidence>
<dbReference type="InterPro" id="IPR036049">
    <property type="entry name" value="Ribosomal_uL29_sf"/>
</dbReference>
<evidence type="ECO:0000313" key="7">
    <source>
        <dbReference type="Proteomes" id="UP000078287"/>
    </source>
</evidence>
<dbReference type="AlphaFoldDB" id="A0A178M8K7"/>
<dbReference type="PANTHER" id="PTHR10916:SF0">
    <property type="entry name" value="LARGE RIBOSOMAL SUBUNIT PROTEIN UL29C"/>
    <property type="match status" value="1"/>
</dbReference>
<evidence type="ECO:0000256" key="5">
    <source>
        <dbReference type="HAMAP-Rule" id="MF_00374"/>
    </source>
</evidence>
<organism evidence="6 7">
    <name type="scientific">Chloroflexus islandicus</name>
    <dbReference type="NCBI Taxonomy" id="1707952"/>
    <lineage>
        <taxon>Bacteria</taxon>
        <taxon>Bacillati</taxon>
        <taxon>Chloroflexota</taxon>
        <taxon>Chloroflexia</taxon>
        <taxon>Chloroflexales</taxon>
        <taxon>Chloroflexineae</taxon>
        <taxon>Chloroflexaceae</taxon>
        <taxon>Chloroflexus</taxon>
    </lineage>
</organism>
<evidence type="ECO:0000256" key="4">
    <source>
        <dbReference type="ARBA" id="ARBA00035204"/>
    </source>
</evidence>
<dbReference type="GO" id="GO:0006412">
    <property type="term" value="P:translation"/>
    <property type="evidence" value="ECO:0007669"/>
    <property type="project" value="UniProtKB-UniRule"/>
</dbReference>
<dbReference type="RefSeq" id="WP_066789242.1">
    <property type="nucleotide sequence ID" value="NZ_LWQS01000067.1"/>
</dbReference>
<dbReference type="SUPFAM" id="SSF46561">
    <property type="entry name" value="Ribosomal protein L29 (L29p)"/>
    <property type="match status" value="1"/>
</dbReference>
<comment type="similarity">
    <text evidence="1 5">Belongs to the universal ribosomal protein uL29 family.</text>
</comment>
<accession>A0A178M8K7</accession>
<reference evidence="6 7" key="1">
    <citation type="submission" date="2016-04" db="EMBL/GenBank/DDBJ databases">
        <title>Chloroflexus islandicus sp. nov., a thermophilic filamentous anoxygenic phototrophic bacterium from geyser Strokkur (Iceland).</title>
        <authorList>
            <person name="Gaisin V.A."/>
            <person name="Kalashnikov A.M."/>
            <person name="Sukhacheva M.V."/>
            <person name="Grouzdev D.S."/>
            <person name="Ivanov T.M."/>
            <person name="Kuznetsov B."/>
            <person name="Gorlenko V.M."/>
        </authorList>
    </citation>
    <scope>NUCLEOTIDE SEQUENCE [LARGE SCALE GENOMIC DNA]</scope>
    <source>
        <strain evidence="7">isl-2</strain>
    </source>
</reference>
<gene>
    <name evidence="5" type="primary">rpmC</name>
    <name evidence="6" type="ORF">A6A03_16770</name>
</gene>
<dbReference type="PANTHER" id="PTHR10916">
    <property type="entry name" value="60S RIBOSOMAL PROTEIN L35/50S RIBOSOMAL PROTEIN L29"/>
    <property type="match status" value="1"/>
</dbReference>
<evidence type="ECO:0000256" key="1">
    <source>
        <dbReference type="ARBA" id="ARBA00009254"/>
    </source>
</evidence>
<keyword evidence="3 5" id="KW-0687">Ribonucleoprotein</keyword>
<dbReference type="GO" id="GO:0003735">
    <property type="term" value="F:structural constituent of ribosome"/>
    <property type="evidence" value="ECO:0007669"/>
    <property type="project" value="InterPro"/>
</dbReference>
<dbReference type="Pfam" id="PF00831">
    <property type="entry name" value="Ribosomal_L29"/>
    <property type="match status" value="1"/>
</dbReference>
<dbReference type="CDD" id="cd00427">
    <property type="entry name" value="Ribosomal_L29_HIP"/>
    <property type="match status" value="1"/>
</dbReference>
<dbReference type="InterPro" id="IPR001854">
    <property type="entry name" value="Ribosomal_uL29"/>
</dbReference>
<dbReference type="InterPro" id="IPR050063">
    <property type="entry name" value="Ribosomal_protein_uL29"/>
</dbReference>
<comment type="caution">
    <text evidence="6">The sequence shown here is derived from an EMBL/GenBank/DDBJ whole genome shotgun (WGS) entry which is preliminary data.</text>
</comment>
<dbReference type="STRING" id="1707952.A6A03_16770"/>
<dbReference type="Gene3D" id="1.10.287.310">
    <property type="match status" value="1"/>
</dbReference>
<keyword evidence="7" id="KW-1185">Reference proteome</keyword>
<dbReference type="NCBIfam" id="TIGR00012">
    <property type="entry name" value="L29"/>
    <property type="match status" value="1"/>
</dbReference>
<dbReference type="Proteomes" id="UP000078287">
    <property type="component" value="Unassembled WGS sequence"/>
</dbReference>
<dbReference type="GO" id="GO:0022625">
    <property type="term" value="C:cytosolic large ribosomal subunit"/>
    <property type="evidence" value="ECO:0007669"/>
    <property type="project" value="TreeGrafter"/>
</dbReference>
<dbReference type="FunFam" id="1.10.287.310:FF:000001">
    <property type="entry name" value="50S ribosomal protein L29"/>
    <property type="match status" value="1"/>
</dbReference>
<keyword evidence="2 5" id="KW-0689">Ribosomal protein</keyword>
<protein>
    <recommendedName>
        <fullName evidence="4 5">Large ribosomal subunit protein uL29</fullName>
    </recommendedName>
</protein>
<evidence type="ECO:0000313" key="6">
    <source>
        <dbReference type="EMBL" id="OAN44368.1"/>
    </source>
</evidence>
<dbReference type="HAMAP" id="MF_00374">
    <property type="entry name" value="Ribosomal_uL29"/>
    <property type="match status" value="1"/>
</dbReference>
<proteinExistence type="inferred from homology"/>